<sequence length="145" mass="14891">MKGTDRRRARTSLGPVLVLAAVGVLWALVVPVSLLDALGSIRFDPAAAWQDEATPAADVWRGRAQGAALQATALAAVLPVAGALLALRGRRRVVAAVFGGLAALGMAAGIGLYALALPDDRPAAPEQEVGLVVCPVDGPREPRCR</sequence>
<dbReference type="Proteomes" id="UP000184471">
    <property type="component" value="Unassembled WGS sequence"/>
</dbReference>
<gene>
    <name evidence="2" type="ORF">SAMN05444351_0984</name>
</gene>
<keyword evidence="1" id="KW-0472">Membrane</keyword>
<dbReference type="AlphaFoldDB" id="A0A1M5EXS8"/>
<protein>
    <submittedName>
        <fullName evidence="2">Uncharacterized protein</fullName>
    </submittedName>
</protein>
<evidence type="ECO:0000313" key="2">
    <source>
        <dbReference type="EMBL" id="SHF83998.1"/>
    </source>
</evidence>
<keyword evidence="1" id="KW-0812">Transmembrane</keyword>
<name>A0A1M5EXS8_9ACTN</name>
<accession>A0A1M5EXS8</accession>
<organism evidence="2 3">
    <name type="scientific">Geodermatophilus nigrescens</name>
    <dbReference type="NCBI Taxonomy" id="1070870"/>
    <lineage>
        <taxon>Bacteria</taxon>
        <taxon>Bacillati</taxon>
        <taxon>Actinomycetota</taxon>
        <taxon>Actinomycetes</taxon>
        <taxon>Geodermatophilales</taxon>
        <taxon>Geodermatophilaceae</taxon>
        <taxon>Geodermatophilus</taxon>
    </lineage>
</organism>
<keyword evidence="3" id="KW-1185">Reference proteome</keyword>
<evidence type="ECO:0000313" key="3">
    <source>
        <dbReference type="Proteomes" id="UP000184471"/>
    </source>
</evidence>
<evidence type="ECO:0000256" key="1">
    <source>
        <dbReference type="SAM" id="Phobius"/>
    </source>
</evidence>
<dbReference type="EMBL" id="FQVX01000001">
    <property type="protein sequence ID" value="SHF83998.1"/>
    <property type="molecule type" value="Genomic_DNA"/>
</dbReference>
<feature type="transmembrane region" description="Helical" evidence="1">
    <location>
        <begin position="94"/>
        <end position="116"/>
    </location>
</feature>
<dbReference type="STRING" id="1070870.SAMN05444351_0984"/>
<keyword evidence="1" id="KW-1133">Transmembrane helix</keyword>
<dbReference type="RefSeq" id="WP_139252816.1">
    <property type="nucleotide sequence ID" value="NZ_FQVX01000001.1"/>
</dbReference>
<feature type="transmembrane region" description="Helical" evidence="1">
    <location>
        <begin position="12"/>
        <end position="35"/>
    </location>
</feature>
<feature type="transmembrane region" description="Helical" evidence="1">
    <location>
        <begin position="67"/>
        <end position="87"/>
    </location>
</feature>
<proteinExistence type="predicted"/>
<reference evidence="2 3" key="1">
    <citation type="submission" date="2016-11" db="EMBL/GenBank/DDBJ databases">
        <authorList>
            <person name="Jaros S."/>
            <person name="Januszkiewicz K."/>
            <person name="Wedrychowicz H."/>
        </authorList>
    </citation>
    <scope>NUCLEOTIDE SEQUENCE [LARGE SCALE GENOMIC DNA]</scope>
    <source>
        <strain evidence="2 3">DSM 45408</strain>
    </source>
</reference>